<dbReference type="InterPro" id="IPR048015">
    <property type="entry name" value="NTP-PPase_MazG-like_N"/>
</dbReference>
<dbReference type="AlphaFoldDB" id="A0A7X2PD74"/>
<feature type="domain" description="NTP pyrophosphohydrolase MazG-like" evidence="1">
    <location>
        <begin position="43"/>
        <end position="111"/>
    </location>
</feature>
<name>A0A7X2PD74_9SPIO</name>
<dbReference type="EC" id="3.6.1.9" evidence="2"/>
<dbReference type="GO" id="GO:0046061">
    <property type="term" value="P:dATP catabolic process"/>
    <property type="evidence" value="ECO:0007669"/>
    <property type="project" value="TreeGrafter"/>
</dbReference>
<feature type="domain" description="NTP pyrophosphohydrolase MazG-like" evidence="1">
    <location>
        <begin position="179"/>
        <end position="241"/>
    </location>
</feature>
<dbReference type="InterPro" id="IPR004518">
    <property type="entry name" value="MazG-like_dom"/>
</dbReference>
<accession>A0A7X2PD74</accession>
<sequence>MVNYNFNKATNTKDAFQNLYDIVTILRSENGCPYDKALHNKDSLASLLDEAYEYLEGANNNDVSSCREEIGDVFINAMMILRIHEEQKDFTPYDAINDVCEKLIRRHPHVFSDVVVHNMEEGLKSYYSVKENVEKKAADPISKLDHIPHSLPPLERSYEIQKKLSKVGFDWPNVDGVIDKVYEELDEVILALKHKDNDNLEEEIGDLFSAVINLARFVHVNPAFAIARANEKITNRFKAVFQLAKERGITIDKDHVDEMNLLWDEVKLRGM</sequence>
<dbReference type="PANTHER" id="PTHR30522:SF0">
    <property type="entry name" value="NUCLEOSIDE TRIPHOSPHATE PYROPHOSPHOHYDROLASE"/>
    <property type="match status" value="1"/>
</dbReference>
<dbReference type="InterPro" id="IPR048011">
    <property type="entry name" value="NTP-PPase_MazG-like_C"/>
</dbReference>
<keyword evidence="2" id="KW-0378">Hydrolase</keyword>
<dbReference type="GO" id="GO:0047429">
    <property type="term" value="F:nucleoside triphosphate diphosphatase activity"/>
    <property type="evidence" value="ECO:0007669"/>
    <property type="project" value="UniProtKB-EC"/>
</dbReference>
<dbReference type="RefSeq" id="WP_154425933.1">
    <property type="nucleotide sequence ID" value="NZ_VUNN01000017.1"/>
</dbReference>
<dbReference type="CDD" id="cd11528">
    <property type="entry name" value="NTP-PPase_MazG_Nterm"/>
    <property type="match status" value="1"/>
</dbReference>
<dbReference type="NCBIfam" id="TIGR00444">
    <property type="entry name" value="mazG"/>
    <property type="match status" value="1"/>
</dbReference>
<dbReference type="GO" id="GO:0046076">
    <property type="term" value="P:dTTP catabolic process"/>
    <property type="evidence" value="ECO:0007669"/>
    <property type="project" value="TreeGrafter"/>
</dbReference>
<keyword evidence="3" id="KW-1185">Reference proteome</keyword>
<reference evidence="2 3" key="1">
    <citation type="submission" date="2019-08" db="EMBL/GenBank/DDBJ databases">
        <title>In-depth cultivation of the pig gut microbiome towards novel bacterial diversity and tailored functional studies.</title>
        <authorList>
            <person name="Wylensek D."/>
            <person name="Hitch T.C.A."/>
            <person name="Clavel T."/>
        </authorList>
    </citation>
    <scope>NUCLEOTIDE SEQUENCE [LARGE SCALE GENOMIC DNA]</scope>
    <source>
        <strain evidence="2 3">NM-380-WT-3C1</strain>
    </source>
</reference>
<evidence type="ECO:0000313" key="2">
    <source>
        <dbReference type="EMBL" id="MSU06791.1"/>
    </source>
</evidence>
<dbReference type="Proteomes" id="UP000460549">
    <property type="component" value="Unassembled WGS sequence"/>
</dbReference>
<dbReference type="EMBL" id="VUNN01000017">
    <property type="protein sequence ID" value="MSU06791.1"/>
    <property type="molecule type" value="Genomic_DNA"/>
</dbReference>
<dbReference type="GO" id="GO:0046052">
    <property type="term" value="P:UTP catabolic process"/>
    <property type="evidence" value="ECO:0007669"/>
    <property type="project" value="TreeGrafter"/>
</dbReference>
<dbReference type="CDD" id="cd11529">
    <property type="entry name" value="NTP-PPase_MazG_Cterm"/>
    <property type="match status" value="1"/>
</dbReference>
<evidence type="ECO:0000313" key="3">
    <source>
        <dbReference type="Proteomes" id="UP000460549"/>
    </source>
</evidence>
<evidence type="ECO:0000259" key="1">
    <source>
        <dbReference type="Pfam" id="PF03819"/>
    </source>
</evidence>
<proteinExistence type="predicted"/>
<dbReference type="Gene3D" id="1.10.287.1080">
    <property type="entry name" value="MazG-like"/>
    <property type="match status" value="2"/>
</dbReference>
<dbReference type="SUPFAM" id="SSF101386">
    <property type="entry name" value="all-alpha NTP pyrophosphatases"/>
    <property type="match status" value="2"/>
</dbReference>
<comment type="caution">
    <text evidence="2">The sequence shown here is derived from an EMBL/GenBank/DDBJ whole genome shotgun (WGS) entry which is preliminary data.</text>
</comment>
<dbReference type="GO" id="GO:0006203">
    <property type="term" value="P:dGTP catabolic process"/>
    <property type="evidence" value="ECO:0007669"/>
    <property type="project" value="TreeGrafter"/>
</dbReference>
<organism evidence="2 3">
    <name type="scientific">Bullifex porci</name>
    <dbReference type="NCBI Taxonomy" id="2606638"/>
    <lineage>
        <taxon>Bacteria</taxon>
        <taxon>Pseudomonadati</taxon>
        <taxon>Spirochaetota</taxon>
        <taxon>Spirochaetia</taxon>
        <taxon>Spirochaetales</taxon>
        <taxon>Spirochaetaceae</taxon>
        <taxon>Bullifex</taxon>
    </lineage>
</organism>
<dbReference type="PANTHER" id="PTHR30522">
    <property type="entry name" value="NUCLEOSIDE TRIPHOSPHATE PYROPHOSPHOHYDROLASE"/>
    <property type="match status" value="1"/>
</dbReference>
<dbReference type="GO" id="GO:0046081">
    <property type="term" value="P:dUTP catabolic process"/>
    <property type="evidence" value="ECO:0007669"/>
    <property type="project" value="TreeGrafter"/>
</dbReference>
<dbReference type="Pfam" id="PF03819">
    <property type="entry name" value="MazG"/>
    <property type="match status" value="2"/>
</dbReference>
<protein>
    <submittedName>
        <fullName evidence="2">Nucleoside triphosphate pyrophosphohydrolase</fullName>
        <ecNumber evidence="2">3.6.1.9</ecNumber>
    </submittedName>
</protein>
<dbReference type="InterPro" id="IPR011551">
    <property type="entry name" value="NTP_PyrPHydrolase_MazG"/>
</dbReference>
<dbReference type="NCBIfam" id="NF007113">
    <property type="entry name" value="PRK09562.1"/>
    <property type="match status" value="1"/>
</dbReference>
<dbReference type="GO" id="GO:0046047">
    <property type="term" value="P:TTP catabolic process"/>
    <property type="evidence" value="ECO:0007669"/>
    <property type="project" value="TreeGrafter"/>
</dbReference>
<gene>
    <name evidence="2" type="primary">mazG</name>
    <name evidence="2" type="ORF">FYJ80_08380</name>
</gene>